<dbReference type="eggNOG" id="ENOG502ZB5M">
    <property type="taxonomic scope" value="Bacteria"/>
</dbReference>
<organism evidence="3 4">
    <name type="scientific">Bernardetia litoralis (strain ATCC 23117 / DSM 6794 / NBRC 15988 / NCIMB 1366 / Fx l1 / Sio-4)</name>
    <name type="common">Flexibacter litoralis</name>
    <dbReference type="NCBI Taxonomy" id="880071"/>
    <lineage>
        <taxon>Bacteria</taxon>
        <taxon>Pseudomonadati</taxon>
        <taxon>Bacteroidota</taxon>
        <taxon>Cytophagia</taxon>
        <taxon>Cytophagales</taxon>
        <taxon>Bernardetiaceae</taxon>
        <taxon>Bernardetia</taxon>
    </lineage>
</organism>
<feature type="signal peptide" evidence="1">
    <location>
        <begin position="1"/>
        <end position="22"/>
    </location>
</feature>
<reference evidence="4" key="1">
    <citation type="submission" date="2012-06" db="EMBL/GenBank/DDBJ databases">
        <title>The complete genome of Flexibacter litoralis DSM 6794.</title>
        <authorList>
            <person name="Lucas S."/>
            <person name="Copeland A."/>
            <person name="Lapidus A."/>
            <person name="Glavina del Rio T."/>
            <person name="Dalin E."/>
            <person name="Tice H."/>
            <person name="Bruce D."/>
            <person name="Goodwin L."/>
            <person name="Pitluck S."/>
            <person name="Peters L."/>
            <person name="Ovchinnikova G."/>
            <person name="Lu M."/>
            <person name="Kyrpides N."/>
            <person name="Mavromatis K."/>
            <person name="Ivanova N."/>
            <person name="Brettin T."/>
            <person name="Detter J.C."/>
            <person name="Han C."/>
            <person name="Larimer F."/>
            <person name="Land M."/>
            <person name="Hauser L."/>
            <person name="Markowitz V."/>
            <person name="Cheng J.-F."/>
            <person name="Hugenholtz P."/>
            <person name="Woyke T."/>
            <person name="Wu D."/>
            <person name="Spring S."/>
            <person name="Lang E."/>
            <person name="Kopitz M."/>
            <person name="Brambilla E."/>
            <person name="Klenk H.-P."/>
            <person name="Eisen J.A."/>
        </authorList>
    </citation>
    <scope>NUCLEOTIDE SEQUENCE [LARGE SCALE GENOMIC DNA]</scope>
    <source>
        <strain evidence="4">ATCC 23117 / DSM 6794 / NBRC 15988 / NCIMB 1366 / Sio-4</strain>
    </source>
</reference>
<dbReference type="EMBL" id="CP003345">
    <property type="protein sequence ID" value="AFM05129.1"/>
    <property type="molecule type" value="Genomic_DNA"/>
</dbReference>
<evidence type="ECO:0000256" key="1">
    <source>
        <dbReference type="SAM" id="SignalP"/>
    </source>
</evidence>
<dbReference type="KEGG" id="fli:Fleli_2776"/>
<dbReference type="InterPro" id="IPR025665">
    <property type="entry name" value="Beta-barrel_OMP_2"/>
</dbReference>
<dbReference type="RefSeq" id="WP_014798564.1">
    <property type="nucleotide sequence ID" value="NC_018018.1"/>
</dbReference>
<dbReference type="HOGENOM" id="CLU_1198355_0_0_10"/>
<evidence type="ECO:0000259" key="2">
    <source>
        <dbReference type="Pfam" id="PF13568"/>
    </source>
</evidence>
<protein>
    <recommendedName>
        <fullName evidence="2">Outer membrane protein beta-barrel domain-containing protein</fullName>
    </recommendedName>
</protein>
<evidence type="ECO:0000313" key="4">
    <source>
        <dbReference type="Proteomes" id="UP000006054"/>
    </source>
</evidence>
<gene>
    <name evidence="3" type="ordered locus">Fleli_2776</name>
</gene>
<keyword evidence="4" id="KW-1185">Reference proteome</keyword>
<dbReference type="STRING" id="880071.Fleli_2776"/>
<proteinExistence type="predicted"/>
<keyword evidence="1" id="KW-0732">Signal</keyword>
<dbReference type="AlphaFoldDB" id="I4AME4"/>
<feature type="domain" description="Outer membrane protein beta-barrel" evidence="2">
    <location>
        <begin position="21"/>
        <end position="205"/>
    </location>
</feature>
<dbReference type="Pfam" id="PF13568">
    <property type="entry name" value="OMP_b-brl_2"/>
    <property type="match status" value="1"/>
</dbReference>
<dbReference type="OrthoDB" id="978236at2"/>
<name>I4AME4_BERLS</name>
<dbReference type="Proteomes" id="UP000006054">
    <property type="component" value="Chromosome"/>
</dbReference>
<evidence type="ECO:0000313" key="3">
    <source>
        <dbReference type="EMBL" id="AFM05129.1"/>
    </source>
</evidence>
<accession>I4AME4</accession>
<sequence precursor="true">MKKLTLLAVFFLFAGFSSKAFAQSPVRLGLKFNPIVSYAQVTDEDKKSIDGLDKSSKVGFSGGLMLDFDFSERAAFHTGLLIVKKGYSYSYPFSTTSSDSIPVTTTETRSIDASITTVEIPLALKMRSGDIADGLRIRGIFGGQIGLNVSSKTTDEIASISTESRKTGDYYQPLSVDFLVGAGVEYDIESVGTIDFGLSYHNGLTRFNKKKDSYGSRALAHYFSFDIGFFF</sequence>
<feature type="chain" id="PRO_5003686069" description="Outer membrane protein beta-barrel domain-containing protein" evidence="1">
    <location>
        <begin position="23"/>
        <end position="231"/>
    </location>
</feature>